<dbReference type="GeneID" id="109213173"/>
<dbReference type="PANTHER" id="PTHR48020">
    <property type="entry name" value="PROTON MYO-INOSITOL COTRANSPORTER"/>
    <property type="match status" value="1"/>
</dbReference>
<dbReference type="InterPro" id="IPR005828">
    <property type="entry name" value="MFS_sugar_transport-like"/>
</dbReference>
<comment type="similarity">
    <text evidence="2 10">Belongs to the major facilitator superfamily. Sugar transporter (TC 2.A.1.1) family.</text>
</comment>
<feature type="transmembrane region" description="Helical" evidence="11">
    <location>
        <begin position="85"/>
        <end position="103"/>
    </location>
</feature>
<keyword evidence="14" id="KW-1185">Reference proteome</keyword>
<keyword evidence="5 11" id="KW-0812">Transmembrane</keyword>
<reference evidence="13" key="1">
    <citation type="submission" date="2016-11" db="EMBL/GenBank/DDBJ databases">
        <title>The genome of Nicotiana attenuata.</title>
        <authorList>
            <person name="Xu S."/>
            <person name="Brockmoeller T."/>
            <person name="Gaquerel E."/>
            <person name="Navarro A."/>
            <person name="Kuhl H."/>
            <person name="Gase K."/>
            <person name="Ling Z."/>
            <person name="Zhou W."/>
            <person name="Kreitzer C."/>
            <person name="Stanke M."/>
            <person name="Tang H."/>
            <person name="Lyons E."/>
            <person name="Pandey P."/>
            <person name="Pandey S.P."/>
            <person name="Timmermann B."/>
            <person name="Baldwin I.T."/>
        </authorList>
    </citation>
    <scope>NUCLEOTIDE SEQUENCE [LARGE SCALE GENOMIC DNA]</scope>
    <source>
        <strain evidence="13">UT</strain>
    </source>
</reference>
<keyword evidence="4" id="KW-0762">Sugar transport</keyword>
<evidence type="ECO:0000256" key="9">
    <source>
        <dbReference type="ARBA" id="ARBA00044504"/>
    </source>
</evidence>
<keyword evidence="3 10" id="KW-0813">Transport</keyword>
<dbReference type="Gene3D" id="1.20.1250.20">
    <property type="entry name" value="MFS general substrate transporter like domains"/>
    <property type="match status" value="1"/>
</dbReference>
<dbReference type="PROSITE" id="PS00217">
    <property type="entry name" value="SUGAR_TRANSPORT_2"/>
    <property type="match status" value="1"/>
</dbReference>
<evidence type="ECO:0000256" key="3">
    <source>
        <dbReference type="ARBA" id="ARBA00022448"/>
    </source>
</evidence>
<name>A0A1J6KH64_NICAT</name>
<evidence type="ECO:0000256" key="1">
    <source>
        <dbReference type="ARBA" id="ARBA00004141"/>
    </source>
</evidence>
<feature type="transmembrane region" description="Helical" evidence="11">
    <location>
        <begin position="143"/>
        <end position="161"/>
    </location>
</feature>
<dbReference type="PRINTS" id="PR00171">
    <property type="entry name" value="SUGRTRNSPORT"/>
</dbReference>
<keyword evidence="8 11" id="KW-0472">Membrane</keyword>
<dbReference type="KEGG" id="nau:109213173"/>
<evidence type="ECO:0000313" key="14">
    <source>
        <dbReference type="Proteomes" id="UP000187609"/>
    </source>
</evidence>
<feature type="domain" description="Major facilitator superfamily (MFS) profile" evidence="12">
    <location>
        <begin position="20"/>
        <end position="469"/>
    </location>
</feature>
<dbReference type="PANTHER" id="PTHR48020:SF49">
    <property type="entry name" value="SUGAR TRANSPORTER"/>
    <property type="match status" value="1"/>
</dbReference>
<sequence length="498" mass="54200">MMEKADGENPTRINKYACACAIVASMISIIFGYDTGVMSGAMIFVKEEFKINDAKTEVLAGILNLCALVGSLCAGRTSDYIGRRYTIVIASLIFLCGSVIMGYGPSYAILLVGRCVAGLGVGFALMIAPVYSAEVSSPSSRGFLTSLPEVGISIGILLGYLSNYIFSGLSLRLGWRMMLGIAAIPSLFLAIGILKMPESPRWLIMKGRLGDAKKILYKVSNDPQEAEFRLREIKQAVGIDENCNDDIVKIPDSIKSQGEGVWKELLLRPTPSLRWILIAGVGIHFFEHATGIEAVILYSHKIFDKAGVHDHSHQILATVGVGFTKFIFIVLSTFLIDRVGRRKLLLTSLSGMVVTLTALGIFLTLAENSGGKLIWALVLSIITTYAVVMFFNIGLGPVTWVYSAEIFPLKYRALGAGIGVAVNRLMNATVSMSFLSISAAITTGGAFFLFAGISVVAFIFFYFFLPETKGKSLEEMEAVFTRGRRTENVNREVEIVKH</sequence>
<dbReference type="NCBIfam" id="TIGR00879">
    <property type="entry name" value="SP"/>
    <property type="match status" value="1"/>
</dbReference>
<comment type="caution">
    <text evidence="13">The sequence shown here is derived from an EMBL/GenBank/DDBJ whole genome shotgun (WGS) entry which is preliminary data.</text>
</comment>
<keyword evidence="6" id="KW-0769">Symport</keyword>
<keyword evidence="7 11" id="KW-1133">Transmembrane helix</keyword>
<evidence type="ECO:0000256" key="5">
    <source>
        <dbReference type="ARBA" id="ARBA00022692"/>
    </source>
</evidence>
<evidence type="ECO:0000256" key="8">
    <source>
        <dbReference type="ARBA" id="ARBA00023136"/>
    </source>
</evidence>
<comment type="similarity">
    <text evidence="9">Belongs to the major facilitator superfamily. Phosphate:H(+) symporter (TC 2.A.1.9) family.</text>
</comment>
<evidence type="ECO:0000259" key="12">
    <source>
        <dbReference type="PROSITE" id="PS50850"/>
    </source>
</evidence>
<protein>
    <submittedName>
        <fullName evidence="13">Polyol transporter 6</fullName>
    </submittedName>
</protein>
<dbReference type="InterPro" id="IPR005829">
    <property type="entry name" value="Sugar_transporter_CS"/>
</dbReference>
<dbReference type="InterPro" id="IPR003663">
    <property type="entry name" value="Sugar/inositol_transpt"/>
</dbReference>
<evidence type="ECO:0000256" key="10">
    <source>
        <dbReference type="RuleBase" id="RU003346"/>
    </source>
</evidence>
<accession>A0A1J6KH64</accession>
<dbReference type="InterPro" id="IPR020846">
    <property type="entry name" value="MFS_dom"/>
</dbReference>
<feature type="transmembrane region" description="Helical" evidence="11">
    <location>
        <begin position="316"/>
        <end position="337"/>
    </location>
</feature>
<evidence type="ECO:0000256" key="7">
    <source>
        <dbReference type="ARBA" id="ARBA00022989"/>
    </source>
</evidence>
<dbReference type="FunFam" id="1.20.1250.20:FF:000025">
    <property type="entry name" value="probable polyol transporter 4"/>
    <property type="match status" value="1"/>
</dbReference>
<dbReference type="OrthoDB" id="6339427at2759"/>
<dbReference type="SUPFAM" id="SSF103473">
    <property type="entry name" value="MFS general substrate transporter"/>
    <property type="match status" value="1"/>
</dbReference>
<dbReference type="GO" id="GO:0016020">
    <property type="term" value="C:membrane"/>
    <property type="evidence" value="ECO:0007669"/>
    <property type="project" value="UniProtKB-SubCell"/>
</dbReference>
<feature type="transmembrane region" description="Helical" evidence="11">
    <location>
        <begin position="447"/>
        <end position="465"/>
    </location>
</feature>
<feature type="transmembrane region" description="Helical" evidence="11">
    <location>
        <begin position="173"/>
        <end position="194"/>
    </location>
</feature>
<evidence type="ECO:0000256" key="4">
    <source>
        <dbReference type="ARBA" id="ARBA00022597"/>
    </source>
</evidence>
<dbReference type="PROSITE" id="PS50850">
    <property type="entry name" value="MFS"/>
    <property type="match status" value="1"/>
</dbReference>
<dbReference type="AlphaFoldDB" id="A0A1J6KH64"/>
<feature type="transmembrane region" description="Helical" evidence="11">
    <location>
        <begin position="56"/>
        <end position="73"/>
    </location>
</feature>
<dbReference type="PROSITE" id="PS00216">
    <property type="entry name" value="SUGAR_TRANSPORT_1"/>
    <property type="match status" value="1"/>
</dbReference>
<feature type="transmembrane region" description="Helical" evidence="11">
    <location>
        <begin position="275"/>
        <end position="296"/>
    </location>
</feature>
<dbReference type="Gramene" id="OIT28012">
    <property type="protein sequence ID" value="OIT28012"/>
    <property type="gene ID" value="A4A49_19427"/>
</dbReference>
<feature type="transmembrane region" description="Helical" evidence="11">
    <location>
        <begin position="344"/>
        <end position="366"/>
    </location>
</feature>
<organism evidence="13 14">
    <name type="scientific">Nicotiana attenuata</name>
    <name type="common">Coyote tobacco</name>
    <dbReference type="NCBI Taxonomy" id="49451"/>
    <lineage>
        <taxon>Eukaryota</taxon>
        <taxon>Viridiplantae</taxon>
        <taxon>Streptophyta</taxon>
        <taxon>Embryophyta</taxon>
        <taxon>Tracheophyta</taxon>
        <taxon>Spermatophyta</taxon>
        <taxon>Magnoliopsida</taxon>
        <taxon>eudicotyledons</taxon>
        <taxon>Gunneridae</taxon>
        <taxon>Pentapetalae</taxon>
        <taxon>asterids</taxon>
        <taxon>lamiids</taxon>
        <taxon>Solanales</taxon>
        <taxon>Solanaceae</taxon>
        <taxon>Nicotianoideae</taxon>
        <taxon>Nicotianeae</taxon>
        <taxon>Nicotiana</taxon>
    </lineage>
</organism>
<comment type="subcellular location">
    <subcellularLocation>
        <location evidence="1">Membrane</location>
        <topology evidence="1">Multi-pass membrane protein</topology>
    </subcellularLocation>
</comment>
<feature type="transmembrane region" description="Helical" evidence="11">
    <location>
        <begin position="21"/>
        <end position="44"/>
    </location>
</feature>
<dbReference type="OMA" id="VTCVLVY"/>
<feature type="transmembrane region" description="Helical" evidence="11">
    <location>
        <begin position="109"/>
        <end position="131"/>
    </location>
</feature>
<proteinExistence type="inferred from homology"/>
<dbReference type="SMR" id="A0A1J6KH64"/>
<dbReference type="Pfam" id="PF00083">
    <property type="entry name" value="Sugar_tr"/>
    <property type="match status" value="1"/>
</dbReference>
<evidence type="ECO:0000256" key="6">
    <source>
        <dbReference type="ARBA" id="ARBA00022847"/>
    </source>
</evidence>
<gene>
    <name evidence="13" type="primary">PLT6</name>
    <name evidence="13" type="ORF">A4A49_19427</name>
</gene>
<evidence type="ECO:0000313" key="13">
    <source>
        <dbReference type="EMBL" id="OIT28012.1"/>
    </source>
</evidence>
<dbReference type="GO" id="GO:0015293">
    <property type="term" value="F:symporter activity"/>
    <property type="evidence" value="ECO:0007669"/>
    <property type="project" value="UniProtKB-KW"/>
</dbReference>
<dbReference type="EMBL" id="MJEQ01002198">
    <property type="protein sequence ID" value="OIT28012.1"/>
    <property type="molecule type" value="Genomic_DNA"/>
</dbReference>
<dbReference type="STRING" id="49451.A0A1J6KH64"/>
<dbReference type="InterPro" id="IPR050814">
    <property type="entry name" value="Myo-inositol_Transporter"/>
</dbReference>
<evidence type="ECO:0000256" key="2">
    <source>
        <dbReference type="ARBA" id="ARBA00010992"/>
    </source>
</evidence>
<dbReference type="InterPro" id="IPR036259">
    <property type="entry name" value="MFS_trans_sf"/>
</dbReference>
<feature type="transmembrane region" description="Helical" evidence="11">
    <location>
        <begin position="372"/>
        <end position="402"/>
    </location>
</feature>
<dbReference type="Proteomes" id="UP000187609">
    <property type="component" value="Unassembled WGS sequence"/>
</dbReference>
<evidence type="ECO:0000256" key="11">
    <source>
        <dbReference type="SAM" id="Phobius"/>
    </source>
</evidence>